<gene>
    <name evidence="1" type="ORF">UFOPK3547_01469</name>
</gene>
<accession>A0A6J5ZZH7</accession>
<proteinExistence type="predicted"/>
<evidence type="ECO:0000313" key="1">
    <source>
        <dbReference type="EMBL" id="CAB4346782.1"/>
    </source>
</evidence>
<protein>
    <submittedName>
        <fullName evidence="1">Unannotated protein</fullName>
    </submittedName>
</protein>
<name>A0A6J5ZZH7_9ZZZZ</name>
<reference evidence="1" key="1">
    <citation type="submission" date="2020-05" db="EMBL/GenBank/DDBJ databases">
        <authorList>
            <person name="Chiriac C."/>
            <person name="Salcher M."/>
            <person name="Ghai R."/>
            <person name="Kavagutti S V."/>
        </authorList>
    </citation>
    <scope>NUCLEOTIDE SEQUENCE</scope>
</reference>
<organism evidence="1">
    <name type="scientific">freshwater metagenome</name>
    <dbReference type="NCBI Taxonomy" id="449393"/>
    <lineage>
        <taxon>unclassified sequences</taxon>
        <taxon>metagenomes</taxon>
        <taxon>ecological metagenomes</taxon>
    </lineage>
</organism>
<dbReference type="EMBL" id="CAESAN010000150">
    <property type="protein sequence ID" value="CAB4346782.1"/>
    <property type="molecule type" value="Genomic_DNA"/>
</dbReference>
<dbReference type="AlphaFoldDB" id="A0A6J5ZZH7"/>
<sequence>MTPAVRRVGAPRPVRVCAGAGGRPLEVDGSEIVAVRESWLVEDRWWSEAPLRRRYWEVVTLAGGDLVVYRDLVGGGWFAHR</sequence>